<dbReference type="GO" id="GO:0050660">
    <property type="term" value="F:flavin adenine dinucleotide binding"/>
    <property type="evidence" value="ECO:0007669"/>
    <property type="project" value="UniProtKB-UniRule"/>
</dbReference>
<dbReference type="STRING" id="1798377.A2872_01935"/>
<comment type="catalytic activity">
    <reaction evidence="1">
        <text>dUMP + (6R)-5,10-methylene-5,6,7,8-tetrahydrofolate + NADPH + H(+) = dTMP + (6S)-5,6,7,8-tetrahydrofolate + NADP(+)</text>
        <dbReference type="Rhea" id="RHEA:29043"/>
        <dbReference type="ChEBI" id="CHEBI:15378"/>
        <dbReference type="ChEBI" id="CHEBI:15636"/>
        <dbReference type="ChEBI" id="CHEBI:57453"/>
        <dbReference type="ChEBI" id="CHEBI:57783"/>
        <dbReference type="ChEBI" id="CHEBI:58349"/>
        <dbReference type="ChEBI" id="CHEBI:63528"/>
        <dbReference type="ChEBI" id="CHEBI:246422"/>
        <dbReference type="EC" id="2.1.1.148"/>
    </reaction>
</comment>
<comment type="similarity">
    <text evidence="1">Belongs to the thymidylate synthase ThyX family.</text>
</comment>
<feature type="binding site" evidence="1">
    <location>
        <position position="232"/>
    </location>
    <ligand>
        <name>dUMP</name>
        <dbReference type="ChEBI" id="CHEBI:246422"/>
        <note>ligand shared between dimeric partners</note>
    </ligand>
</feature>
<dbReference type="InterPro" id="IPR003669">
    <property type="entry name" value="Thymidylate_synthase_ThyX"/>
</dbReference>
<sequence length="327" mass="37658">MRRQPEVNFKLLPSVETPTSQTKRPISDGAEKWLRVPIKCLDHGFVQLVDYQGSDVSIEEAARVSYGGGTRKSSETEGLIRYLRRHDHTTPFEMASVKFHAKLPIFVARQWVRHRTASINELSGRYSILSEEFYIPDAENLAVQSTDNRQGRGQLLKPQDAELTRVYLTEQATTQYDAYEWLLNDDGKGKPVNPDRPMVARELARMPLGTNLYTEWYWQVNLHNFMHFERLRLDPHAQHEIRVYAQAMEHIGKEAFPIAWKAFENYELYAQKFTESELKILTALLGSKRVQFTPEEITAGAADAGLTNRRETQEVIDKFRDLGIVSS</sequence>
<feature type="binding site" description="in other chain" evidence="1">
    <location>
        <position position="205"/>
    </location>
    <ligand>
        <name>dUMP</name>
        <dbReference type="ChEBI" id="CHEBI:246422"/>
        <note>ligand shared between dimeric partners</note>
    </ligand>
</feature>
<dbReference type="HAMAP" id="MF_01408">
    <property type="entry name" value="ThyX"/>
    <property type="match status" value="1"/>
</dbReference>
<organism evidence="2 3">
    <name type="scientific">Candidatus Gottesmanbacteria bacterium RIFCSPHIGHO2_01_FULL_42_12</name>
    <dbReference type="NCBI Taxonomy" id="1798377"/>
    <lineage>
        <taxon>Bacteria</taxon>
        <taxon>Candidatus Gottesmaniibacteriota</taxon>
    </lineage>
</organism>
<keyword evidence="1" id="KW-0521">NADP</keyword>
<feature type="binding site" evidence="1">
    <location>
        <begin position="110"/>
        <end position="113"/>
    </location>
    <ligand>
        <name>dUMP</name>
        <dbReference type="ChEBI" id="CHEBI:246422"/>
        <note>ligand shared between dimeric partners</note>
    </ligand>
</feature>
<feature type="binding site" evidence="1">
    <location>
        <begin position="221"/>
        <end position="223"/>
    </location>
    <ligand>
        <name>FAD</name>
        <dbReference type="ChEBI" id="CHEBI:57692"/>
        <note>ligand shared between neighboring subunits</note>
    </ligand>
</feature>
<keyword evidence="1" id="KW-0274">FAD</keyword>
<dbReference type="UniPathway" id="UPA00575"/>
<evidence type="ECO:0000313" key="3">
    <source>
        <dbReference type="Proteomes" id="UP000178681"/>
    </source>
</evidence>
<dbReference type="Gene3D" id="3.30.1360.170">
    <property type="match status" value="1"/>
</dbReference>
<gene>
    <name evidence="1" type="primary">thyX</name>
    <name evidence="2" type="ORF">A2872_01935</name>
</gene>
<keyword evidence="1" id="KW-0285">Flavoprotein</keyword>
<feature type="binding site" evidence="1">
    <location>
        <position position="121"/>
    </location>
    <ligand>
        <name>FAD</name>
        <dbReference type="ChEBI" id="CHEBI:57692"/>
        <note>ligand shared between neighboring subunits</note>
    </ligand>
</feature>
<dbReference type="GO" id="GO:0032259">
    <property type="term" value="P:methylation"/>
    <property type="evidence" value="ECO:0007669"/>
    <property type="project" value="UniProtKB-KW"/>
</dbReference>
<comment type="cofactor">
    <cofactor evidence="1">
        <name>FAD</name>
        <dbReference type="ChEBI" id="CHEBI:57692"/>
    </cofactor>
    <text evidence="1">Binds 4 FAD per tetramer. Each FAD binding site is formed by three monomers.</text>
</comment>
<protein>
    <recommendedName>
        <fullName evidence="1">Flavin-dependent thymidylate synthase</fullName>
        <shortName evidence="1">FDTS</shortName>
        <ecNumber evidence="1">2.1.1.148</ecNumber>
    </recommendedName>
    <alternativeName>
        <fullName evidence="1">FAD-dependent thymidylate synthase</fullName>
    </alternativeName>
    <alternativeName>
        <fullName evidence="1">Thymidylate synthase ThyX</fullName>
        <shortName evidence="1">TS</shortName>
        <shortName evidence="1">TSase</shortName>
    </alternativeName>
</protein>
<comment type="function">
    <text evidence="1">Catalyzes the reductive methylation of 2'-deoxyuridine-5'-monophosphate (dUMP) to 2'-deoxythymidine-5'-monophosphate (dTMP) while utilizing 5,10-methylenetetrahydrofolate (mTHF) as the methyl donor, and NADPH and FADH(2) as the reductant.</text>
</comment>
<dbReference type="EMBL" id="MFJG01000003">
    <property type="protein sequence ID" value="OGG07699.1"/>
    <property type="molecule type" value="Genomic_DNA"/>
</dbReference>
<dbReference type="PANTHER" id="PTHR34934">
    <property type="entry name" value="FLAVIN-DEPENDENT THYMIDYLATE SYNTHASE"/>
    <property type="match status" value="1"/>
</dbReference>
<dbReference type="PANTHER" id="PTHR34934:SF1">
    <property type="entry name" value="FLAVIN-DEPENDENT THYMIDYLATE SYNTHASE"/>
    <property type="match status" value="1"/>
</dbReference>
<feature type="binding site" evidence="1">
    <location>
        <position position="90"/>
    </location>
    <ligand>
        <name>FAD</name>
        <dbReference type="ChEBI" id="CHEBI:57692"/>
        <note>ligand shared between neighboring subunits</note>
    </ligand>
</feature>
<dbReference type="GO" id="GO:0070402">
    <property type="term" value="F:NADPH binding"/>
    <property type="evidence" value="ECO:0007669"/>
    <property type="project" value="TreeGrafter"/>
</dbReference>
<proteinExistence type="inferred from homology"/>
<keyword evidence="1" id="KW-0545">Nucleotide biosynthesis</keyword>
<name>A0A1F5Z5I3_9BACT</name>
<feature type="binding site" evidence="1">
    <location>
        <position position="227"/>
    </location>
    <ligand>
        <name>FAD</name>
        <dbReference type="ChEBI" id="CHEBI:57692"/>
        <note>ligand shared between neighboring subunits</note>
    </ligand>
</feature>
<dbReference type="CDD" id="cd20175">
    <property type="entry name" value="ThyX"/>
    <property type="match status" value="1"/>
</dbReference>
<dbReference type="NCBIfam" id="TIGR02170">
    <property type="entry name" value="thyX"/>
    <property type="match status" value="1"/>
</dbReference>
<keyword evidence="1" id="KW-0489">Methyltransferase</keyword>
<evidence type="ECO:0000256" key="1">
    <source>
        <dbReference type="HAMAP-Rule" id="MF_01408"/>
    </source>
</evidence>
<dbReference type="Proteomes" id="UP000178681">
    <property type="component" value="Unassembled WGS sequence"/>
</dbReference>
<comment type="pathway">
    <text evidence="1">Pyrimidine metabolism; dTTP biosynthesis.</text>
</comment>
<comment type="caution">
    <text evidence="2">The sequence shown here is derived from an EMBL/GenBank/DDBJ whole genome shotgun (WGS) entry which is preliminary data.</text>
</comment>
<dbReference type="Pfam" id="PF02511">
    <property type="entry name" value="Thy1"/>
    <property type="match status" value="1"/>
</dbReference>
<dbReference type="InterPro" id="IPR036098">
    <property type="entry name" value="Thymidylate_synthase_ThyX_sf"/>
</dbReference>
<evidence type="ECO:0000313" key="2">
    <source>
        <dbReference type="EMBL" id="OGG07699.1"/>
    </source>
</evidence>
<reference evidence="2 3" key="1">
    <citation type="journal article" date="2016" name="Nat. Commun.">
        <title>Thousands of microbial genomes shed light on interconnected biogeochemical processes in an aquifer system.</title>
        <authorList>
            <person name="Anantharaman K."/>
            <person name="Brown C.T."/>
            <person name="Hug L.A."/>
            <person name="Sharon I."/>
            <person name="Castelle C.J."/>
            <person name="Probst A.J."/>
            <person name="Thomas B.C."/>
            <person name="Singh A."/>
            <person name="Wilkins M.J."/>
            <person name="Karaoz U."/>
            <person name="Brodie E.L."/>
            <person name="Williams K.H."/>
            <person name="Hubbard S.S."/>
            <person name="Banfield J.F."/>
        </authorList>
    </citation>
    <scope>NUCLEOTIDE SEQUENCE [LARGE SCALE GENOMIC DNA]</scope>
</reference>
<dbReference type="GO" id="GO:0004799">
    <property type="term" value="F:thymidylate synthase activity"/>
    <property type="evidence" value="ECO:0007669"/>
    <property type="project" value="TreeGrafter"/>
</dbReference>
<dbReference type="AlphaFoldDB" id="A0A1F5Z5I3"/>
<dbReference type="GO" id="GO:0050797">
    <property type="term" value="F:thymidylate synthase (FAD) activity"/>
    <property type="evidence" value="ECO:0007669"/>
    <property type="project" value="UniProtKB-UniRule"/>
</dbReference>
<dbReference type="SUPFAM" id="SSF69796">
    <property type="entry name" value="Thymidylate synthase-complementing protein Thy1"/>
    <property type="match status" value="1"/>
</dbReference>
<accession>A0A1F5Z5I3</accession>
<feature type="binding site" evidence="1">
    <location>
        <begin position="113"/>
        <end position="115"/>
    </location>
    <ligand>
        <name>FAD</name>
        <dbReference type="ChEBI" id="CHEBI:57692"/>
        <note>ligand shared between neighboring subunits</note>
    </ligand>
</feature>
<feature type="binding site" description="in other chain" evidence="1">
    <location>
        <begin position="121"/>
        <end position="125"/>
    </location>
    <ligand>
        <name>dUMP</name>
        <dbReference type="ChEBI" id="CHEBI:246422"/>
        <note>ligand shared between dimeric partners</note>
    </ligand>
</feature>
<dbReference type="GO" id="GO:0006231">
    <property type="term" value="P:dTMP biosynthetic process"/>
    <property type="evidence" value="ECO:0007669"/>
    <property type="project" value="UniProtKB-UniRule"/>
</dbReference>
<dbReference type="PROSITE" id="PS51331">
    <property type="entry name" value="THYX"/>
    <property type="match status" value="1"/>
</dbReference>
<comment type="subunit">
    <text evidence="1">Homotetramer.</text>
</comment>
<dbReference type="EC" id="2.1.1.148" evidence="1"/>
<feature type="active site" description="Involved in ionization of N3 of dUMP, leading to its activation" evidence="1">
    <location>
        <position position="232"/>
    </location>
</feature>
<dbReference type="GO" id="GO:0006235">
    <property type="term" value="P:dTTP biosynthetic process"/>
    <property type="evidence" value="ECO:0007669"/>
    <property type="project" value="UniProtKB-UniRule"/>
</dbReference>
<keyword evidence="1" id="KW-0808">Transferase</keyword>